<dbReference type="AlphaFoldDB" id="A0A1H5GF03"/>
<gene>
    <name evidence="1" type="ORF">SAMN05444164_7067</name>
</gene>
<evidence type="ECO:0000313" key="1">
    <source>
        <dbReference type="EMBL" id="SEE14326.1"/>
    </source>
</evidence>
<protein>
    <submittedName>
        <fullName evidence="1">Uncharacterized protein</fullName>
    </submittedName>
</protein>
<proteinExistence type="predicted"/>
<dbReference type="Proteomes" id="UP000198992">
    <property type="component" value="Unassembled WGS sequence"/>
</dbReference>
<dbReference type="OrthoDB" id="8239036at2"/>
<evidence type="ECO:0000313" key="2">
    <source>
        <dbReference type="Proteomes" id="UP000198992"/>
    </source>
</evidence>
<name>A0A1H5GF03_9BRAD</name>
<sequence>MNGNLAQFGEDLCLHLARLQVSLGNINGLFAGGAAARDAEFASRTQELQAAVKESAERAAALRDALRSGLERDATLAPETLSRWVSKRQTAQLHARADLIEQMATVAVELAALSTVEAERLTVTAIMARRQAIALQVEREKQL</sequence>
<reference evidence="1 2" key="1">
    <citation type="submission" date="2016-10" db="EMBL/GenBank/DDBJ databases">
        <authorList>
            <person name="de Groot N.N."/>
        </authorList>
    </citation>
    <scope>NUCLEOTIDE SEQUENCE [LARGE SCALE GENOMIC DNA]</scope>
    <source>
        <strain evidence="1 2">MT12</strain>
    </source>
</reference>
<accession>A0A1H5GF03</accession>
<organism evidence="1 2">
    <name type="scientific">Bradyrhizobium erythrophlei</name>
    <dbReference type="NCBI Taxonomy" id="1437360"/>
    <lineage>
        <taxon>Bacteria</taxon>
        <taxon>Pseudomonadati</taxon>
        <taxon>Pseudomonadota</taxon>
        <taxon>Alphaproteobacteria</taxon>
        <taxon>Hyphomicrobiales</taxon>
        <taxon>Nitrobacteraceae</taxon>
        <taxon>Bradyrhizobium</taxon>
    </lineage>
</organism>
<dbReference type="RefSeq" id="WP_092124334.1">
    <property type="nucleotide sequence ID" value="NZ_FNTH01000001.1"/>
</dbReference>
<dbReference type="EMBL" id="FNTH01000001">
    <property type="protein sequence ID" value="SEE14326.1"/>
    <property type="molecule type" value="Genomic_DNA"/>
</dbReference>